<name>A0A2C9CVE8_9RHOB</name>
<dbReference type="AlphaFoldDB" id="A0A2C9CVE8"/>
<dbReference type="Proteomes" id="UP000220034">
    <property type="component" value="Unassembled WGS sequence"/>
</dbReference>
<evidence type="ECO:0000313" key="2">
    <source>
        <dbReference type="EMBL" id="SOH95451.1"/>
    </source>
</evidence>
<gene>
    <name evidence="2" type="ORF">SAMN06273572_11130</name>
</gene>
<dbReference type="OrthoDB" id="233791at2"/>
<dbReference type="RefSeq" id="WP_145996766.1">
    <property type="nucleotide sequence ID" value="NZ_OCTN01000011.1"/>
</dbReference>
<accession>A0A2C9CVE8</accession>
<organism evidence="2 3">
    <name type="scientific">Pontivivens marinum</name>
    <dbReference type="NCBI Taxonomy" id="1690039"/>
    <lineage>
        <taxon>Bacteria</taxon>
        <taxon>Pseudomonadati</taxon>
        <taxon>Pseudomonadota</taxon>
        <taxon>Alphaproteobacteria</taxon>
        <taxon>Rhodobacterales</taxon>
        <taxon>Paracoccaceae</taxon>
        <taxon>Pontivivens</taxon>
    </lineage>
</organism>
<feature type="region of interest" description="Disordered" evidence="1">
    <location>
        <begin position="183"/>
        <end position="204"/>
    </location>
</feature>
<proteinExistence type="predicted"/>
<reference evidence="3" key="1">
    <citation type="submission" date="2017-09" db="EMBL/GenBank/DDBJ databases">
        <authorList>
            <person name="Varghese N."/>
            <person name="Submissions S."/>
        </authorList>
    </citation>
    <scope>NUCLEOTIDE SEQUENCE [LARGE SCALE GENOMIC DNA]</scope>
    <source>
        <strain evidence="3">C7</strain>
    </source>
</reference>
<protein>
    <submittedName>
        <fullName evidence="2">Uncharacterized protein</fullName>
    </submittedName>
</protein>
<dbReference type="EMBL" id="OCTN01000011">
    <property type="protein sequence ID" value="SOH95451.1"/>
    <property type="molecule type" value="Genomic_DNA"/>
</dbReference>
<keyword evidence="3" id="KW-1185">Reference proteome</keyword>
<sequence>MPNFSMQPYPSAVAITGRASWTPAALESDVALWLDARSVTSSPGAPVSVWPDRSGHGRDVSSPQGAVAPVVGSKLLQGHDALLFDGTEMTVPNLGNDLPLSAFWVAFPQPQTSSVPYPSYFYVDGSGLRSDARKPMMNGLRDQPGRCTLWVGTVGHTVSFDPDSPHLGMVRSDLTHGYAAGVNGEAPNTKTQSPGLDPSSGMGGIGSSSGTCAWGEFLVLSVRTDAQTTQRIEGYLAHRWNLQSLLPVDHPHRGKAP</sequence>
<feature type="region of interest" description="Disordered" evidence="1">
    <location>
        <begin position="40"/>
        <end position="64"/>
    </location>
</feature>
<evidence type="ECO:0000256" key="1">
    <source>
        <dbReference type="SAM" id="MobiDB-lite"/>
    </source>
</evidence>
<evidence type="ECO:0000313" key="3">
    <source>
        <dbReference type="Proteomes" id="UP000220034"/>
    </source>
</evidence>